<feature type="transmembrane region" description="Helical" evidence="6">
    <location>
        <begin position="237"/>
        <end position="261"/>
    </location>
</feature>
<dbReference type="PANTHER" id="PTHR11453">
    <property type="entry name" value="ANION EXCHANGE PROTEIN"/>
    <property type="match status" value="1"/>
</dbReference>
<evidence type="ECO:0000256" key="6">
    <source>
        <dbReference type="SAM" id="Phobius"/>
    </source>
</evidence>
<evidence type="ECO:0000256" key="2">
    <source>
        <dbReference type="ARBA" id="ARBA00022692"/>
    </source>
</evidence>
<feature type="transmembrane region" description="Helical" evidence="6">
    <location>
        <begin position="423"/>
        <end position="444"/>
    </location>
</feature>
<feature type="region of interest" description="Disordered" evidence="5">
    <location>
        <begin position="91"/>
        <end position="113"/>
    </location>
</feature>
<feature type="transmembrane region" description="Helical" evidence="6">
    <location>
        <begin position="321"/>
        <end position="340"/>
    </location>
</feature>
<feature type="region of interest" description="Disordered" evidence="5">
    <location>
        <begin position="1"/>
        <end position="55"/>
    </location>
</feature>
<feature type="transmembrane region" description="Helical" evidence="6">
    <location>
        <begin position="534"/>
        <end position="561"/>
    </location>
</feature>
<feature type="transmembrane region" description="Helical" evidence="6">
    <location>
        <begin position="149"/>
        <end position="170"/>
    </location>
</feature>
<proteinExistence type="predicted"/>
<dbReference type="OrthoDB" id="196769at2759"/>
<feature type="transmembrane region" description="Helical" evidence="6">
    <location>
        <begin position="623"/>
        <end position="641"/>
    </location>
</feature>
<dbReference type="GO" id="GO:0005452">
    <property type="term" value="F:solute:inorganic anion antiporter activity"/>
    <property type="evidence" value="ECO:0007669"/>
    <property type="project" value="InterPro"/>
</dbReference>
<feature type="transmembrane region" description="Helical" evidence="6">
    <location>
        <begin position="206"/>
        <end position="225"/>
    </location>
</feature>
<dbReference type="InterPro" id="IPR011531">
    <property type="entry name" value="HCO3_transpt-like_TM_dom"/>
</dbReference>
<organism evidence="8 9">
    <name type="scientific">Fragilariopsis cylindrus CCMP1102</name>
    <dbReference type="NCBI Taxonomy" id="635003"/>
    <lineage>
        <taxon>Eukaryota</taxon>
        <taxon>Sar</taxon>
        <taxon>Stramenopiles</taxon>
        <taxon>Ochrophyta</taxon>
        <taxon>Bacillariophyta</taxon>
        <taxon>Bacillariophyceae</taxon>
        <taxon>Bacillariophycidae</taxon>
        <taxon>Bacillariales</taxon>
        <taxon>Bacillariaceae</taxon>
        <taxon>Fragilariopsis</taxon>
    </lineage>
</organism>
<evidence type="ECO:0000259" key="7">
    <source>
        <dbReference type="Pfam" id="PF00955"/>
    </source>
</evidence>
<accession>A0A1E7EWK1</accession>
<gene>
    <name evidence="8" type="primary">SLC4_3</name>
    <name evidence="8" type="ORF">FRACYDRAFT_248163</name>
</gene>
<keyword evidence="4 6" id="KW-0472">Membrane</keyword>
<feature type="transmembrane region" description="Helical" evidence="6">
    <location>
        <begin position="352"/>
        <end position="372"/>
    </location>
</feature>
<feature type="domain" description="Bicarbonate transporter-like transmembrane" evidence="7">
    <location>
        <begin position="320"/>
        <end position="655"/>
    </location>
</feature>
<protein>
    <submittedName>
        <fullName evidence="8">Bicarbonate transporter</fullName>
    </submittedName>
</protein>
<dbReference type="PANTHER" id="PTHR11453:SF82">
    <property type="entry name" value="BORON TRANSPORTER 1"/>
    <property type="match status" value="1"/>
</dbReference>
<feature type="transmembrane region" description="Helical" evidence="6">
    <location>
        <begin position="593"/>
        <end position="617"/>
    </location>
</feature>
<feature type="compositionally biased region" description="Low complexity" evidence="5">
    <location>
        <begin position="44"/>
        <end position="55"/>
    </location>
</feature>
<dbReference type="InterPro" id="IPR003020">
    <property type="entry name" value="HCO3_transpt_euk"/>
</dbReference>
<evidence type="ECO:0000256" key="3">
    <source>
        <dbReference type="ARBA" id="ARBA00022989"/>
    </source>
</evidence>
<sequence>MPPKTDADAGAIEVPLPDHELGIANAKEDDEGAPNDEESPPPAANANANEGNPGAIAVAEKEEDEKLFSFLTGMKNDLIARKPYYNFKLDCKGGGNGDNNNNKKKKNADNDNDVPRIDVIDIVSSTTSNGNESSSYEPPRGDWSIPKNFFTVFNATIFAFVIQLIPALIFAELMDRQTDGNLATAETLLSSAIIGVIYAIFSGQPLVIMGITGPVSLLLGTSYGLAAQFNSSYFPFFFWICVWAGLMHIISAMTGLVSLVWKVTPFTTQIFELFIAITFAYSALRDLIVPIHLTDSPIHVEVENGISIRIEITSAMRSAGYASFFIGLLTCYIAWSLHFAETWLFFPKQVRVFLTSYNTLIAVVFATAFSYIPGLDQSQNNDDFPTNNPTANPGGIERVNVIAPWDWKPTADRSWIVNPLEGIGVEGIFGALIPGFMFFLLFIIDHNVSSILTQSPKFNLKKPPAYHWDFFVLGITFFPCAILGLPPGNGLIPQAPLHARALCTRKMETDQYGVKREVVTYCEEQRWSALGQAVLMFVALSAFTVISWIPTGCLFGLLLYLGMSALHGNEIWERLLLCFVYSHKRPKIPVVRYVKWSTVQIWTIIQLICAISIWAVGQYASVGYIYPLLLVLLVPIRSMILERLFQKNDLKHLDPVDESEEEFHDEQRMVHHIMQKGSGVDEEDLAFPTRAEFRGQGMKRALMNTNRRHSIGPGSTGHHDDVLAVEVAKACIDLNLDDSIKMNMINSEMRARNNANASANANVVYRQIDTDDPRMKASTSITDLMALNNLGASKQL</sequence>
<evidence type="ECO:0000313" key="9">
    <source>
        <dbReference type="Proteomes" id="UP000095751"/>
    </source>
</evidence>
<dbReference type="GO" id="GO:0005886">
    <property type="term" value="C:plasma membrane"/>
    <property type="evidence" value="ECO:0007669"/>
    <property type="project" value="TreeGrafter"/>
</dbReference>
<keyword evidence="9" id="KW-1185">Reference proteome</keyword>
<dbReference type="Proteomes" id="UP000095751">
    <property type="component" value="Unassembled WGS sequence"/>
</dbReference>
<feature type="transmembrane region" description="Helical" evidence="6">
    <location>
        <begin position="465"/>
        <end position="485"/>
    </location>
</feature>
<dbReference type="EMBL" id="KV784374">
    <property type="protein sequence ID" value="OEU09913.1"/>
    <property type="molecule type" value="Genomic_DNA"/>
</dbReference>
<dbReference type="GO" id="GO:0006820">
    <property type="term" value="P:monoatomic anion transport"/>
    <property type="evidence" value="ECO:0007669"/>
    <property type="project" value="InterPro"/>
</dbReference>
<dbReference type="Pfam" id="PF00955">
    <property type="entry name" value="HCO3_cotransp"/>
    <property type="match status" value="2"/>
</dbReference>
<evidence type="ECO:0000256" key="4">
    <source>
        <dbReference type="ARBA" id="ARBA00023136"/>
    </source>
</evidence>
<feature type="transmembrane region" description="Helical" evidence="6">
    <location>
        <begin position="182"/>
        <end position="201"/>
    </location>
</feature>
<keyword evidence="2 6" id="KW-0812">Transmembrane</keyword>
<dbReference type="AlphaFoldDB" id="A0A1E7EWK1"/>
<dbReference type="GO" id="GO:0050801">
    <property type="term" value="P:monoatomic ion homeostasis"/>
    <property type="evidence" value="ECO:0007669"/>
    <property type="project" value="TreeGrafter"/>
</dbReference>
<name>A0A1E7EWK1_9STRA</name>
<dbReference type="InParanoid" id="A0A1E7EWK1"/>
<keyword evidence="3 6" id="KW-1133">Transmembrane helix</keyword>
<feature type="compositionally biased region" description="Acidic residues" evidence="5">
    <location>
        <begin position="28"/>
        <end position="39"/>
    </location>
</feature>
<feature type="domain" description="Bicarbonate transporter-like transmembrane" evidence="7">
    <location>
        <begin position="152"/>
        <end position="289"/>
    </location>
</feature>
<evidence type="ECO:0000256" key="5">
    <source>
        <dbReference type="SAM" id="MobiDB-lite"/>
    </source>
</evidence>
<evidence type="ECO:0000256" key="1">
    <source>
        <dbReference type="ARBA" id="ARBA00004141"/>
    </source>
</evidence>
<dbReference type="KEGG" id="fcy:FRACYDRAFT_248163"/>
<feature type="transmembrane region" description="Helical" evidence="6">
    <location>
        <begin position="273"/>
        <end position="293"/>
    </location>
</feature>
<reference evidence="8 9" key="1">
    <citation type="submission" date="2016-09" db="EMBL/GenBank/DDBJ databases">
        <title>Extensive genetic diversity and differential bi-allelic expression allows diatom success in the polar Southern Ocean.</title>
        <authorList>
            <consortium name="DOE Joint Genome Institute"/>
            <person name="Mock T."/>
            <person name="Otillar R.P."/>
            <person name="Strauss J."/>
            <person name="Dupont C."/>
            <person name="Frickenhaus S."/>
            <person name="Maumus F."/>
            <person name="Mcmullan M."/>
            <person name="Sanges R."/>
            <person name="Schmutz J."/>
            <person name="Toseland A."/>
            <person name="Valas R."/>
            <person name="Veluchamy A."/>
            <person name="Ward B.J."/>
            <person name="Allen A."/>
            <person name="Barry K."/>
            <person name="Falciatore A."/>
            <person name="Ferrante M."/>
            <person name="Fortunato A.E."/>
            <person name="Gloeckner G."/>
            <person name="Gruber A."/>
            <person name="Hipkin R."/>
            <person name="Janech M."/>
            <person name="Kroth P."/>
            <person name="Leese F."/>
            <person name="Lindquist E."/>
            <person name="Lyon B.R."/>
            <person name="Martin J."/>
            <person name="Mayer C."/>
            <person name="Parker M."/>
            <person name="Quesneville H."/>
            <person name="Raymond J."/>
            <person name="Uhlig C."/>
            <person name="Valentin K.U."/>
            <person name="Worden A.Z."/>
            <person name="Armbrust E.V."/>
            <person name="Bowler C."/>
            <person name="Green B."/>
            <person name="Moulton V."/>
            <person name="Van Oosterhout C."/>
            <person name="Grigoriev I."/>
        </authorList>
    </citation>
    <scope>NUCLEOTIDE SEQUENCE [LARGE SCALE GENOMIC DNA]</scope>
    <source>
        <strain evidence="8 9">CCMP1102</strain>
    </source>
</reference>
<evidence type="ECO:0000313" key="8">
    <source>
        <dbReference type="EMBL" id="OEU09913.1"/>
    </source>
</evidence>
<comment type="subcellular location">
    <subcellularLocation>
        <location evidence="1">Membrane</location>
        <topology evidence="1">Multi-pass membrane protein</topology>
    </subcellularLocation>
</comment>